<feature type="region of interest" description="Disordered" evidence="2">
    <location>
        <begin position="28"/>
        <end position="62"/>
    </location>
</feature>
<dbReference type="SUPFAM" id="SSF50685">
    <property type="entry name" value="Barwin-like endoglucanases"/>
    <property type="match status" value="1"/>
</dbReference>
<dbReference type="InterPro" id="IPR036908">
    <property type="entry name" value="RlpA-like_sf"/>
</dbReference>
<feature type="region of interest" description="Disordered" evidence="2">
    <location>
        <begin position="107"/>
        <end position="162"/>
    </location>
</feature>
<evidence type="ECO:0000256" key="3">
    <source>
        <dbReference type="SAM" id="SignalP"/>
    </source>
</evidence>
<accession>K0RKM9</accession>
<dbReference type="PANTHER" id="PTHR31836:SF21">
    <property type="entry name" value="EXPANSIN-LIKE PROTEIN 7"/>
    <property type="match status" value="1"/>
</dbReference>
<dbReference type="EMBL" id="AGNL01037150">
    <property type="protein sequence ID" value="EJK53735.1"/>
    <property type="molecule type" value="Genomic_DNA"/>
</dbReference>
<feature type="non-terminal residue" evidence="5">
    <location>
        <position position="342"/>
    </location>
</feature>
<evidence type="ECO:0000259" key="4">
    <source>
        <dbReference type="PROSITE" id="PS50842"/>
    </source>
</evidence>
<dbReference type="OrthoDB" id="77736at2759"/>
<name>K0RKM9_THAOC</name>
<dbReference type="PROSITE" id="PS50842">
    <property type="entry name" value="EXPANSIN_EG45"/>
    <property type="match status" value="1"/>
</dbReference>
<reference evidence="5 6" key="1">
    <citation type="journal article" date="2012" name="Genome Biol.">
        <title>Genome and low-iron response of an oceanic diatom adapted to chronic iron limitation.</title>
        <authorList>
            <person name="Lommer M."/>
            <person name="Specht M."/>
            <person name="Roy A.S."/>
            <person name="Kraemer L."/>
            <person name="Andreson R."/>
            <person name="Gutowska M.A."/>
            <person name="Wolf J."/>
            <person name="Bergner S.V."/>
            <person name="Schilhabel M.B."/>
            <person name="Klostermeier U.C."/>
            <person name="Beiko R.G."/>
            <person name="Rosenstiel P."/>
            <person name="Hippler M."/>
            <person name="Laroche J."/>
        </authorList>
    </citation>
    <scope>NUCLEOTIDE SEQUENCE [LARGE SCALE GENOMIC DNA]</scope>
    <source>
        <strain evidence="5 6">CCMP1005</strain>
    </source>
</reference>
<evidence type="ECO:0000256" key="1">
    <source>
        <dbReference type="ARBA" id="ARBA00022729"/>
    </source>
</evidence>
<dbReference type="Proteomes" id="UP000266841">
    <property type="component" value="Unassembled WGS sequence"/>
</dbReference>
<gene>
    <name evidence="5" type="ORF">THAOC_26761</name>
</gene>
<dbReference type="PRINTS" id="PR01225">
    <property type="entry name" value="EXPANSNFAMLY"/>
</dbReference>
<evidence type="ECO:0000313" key="6">
    <source>
        <dbReference type="Proteomes" id="UP000266841"/>
    </source>
</evidence>
<dbReference type="AlphaFoldDB" id="K0RKM9"/>
<dbReference type="Gene3D" id="2.40.40.10">
    <property type="entry name" value="RlpA-like domain"/>
    <property type="match status" value="1"/>
</dbReference>
<keyword evidence="1 3" id="KW-0732">Signal</keyword>
<dbReference type="Pfam" id="PF03330">
    <property type="entry name" value="DPBB_1"/>
    <property type="match status" value="1"/>
</dbReference>
<proteinExistence type="predicted"/>
<dbReference type="InterPro" id="IPR009009">
    <property type="entry name" value="RlpA-like_DPBB"/>
</dbReference>
<dbReference type="PANTHER" id="PTHR31836">
    <property type="match status" value="1"/>
</dbReference>
<feature type="compositionally biased region" description="Basic and acidic residues" evidence="2">
    <location>
        <begin position="117"/>
        <end position="133"/>
    </location>
</feature>
<dbReference type="eggNOG" id="ENOG502QR06">
    <property type="taxonomic scope" value="Eukaryota"/>
</dbReference>
<evidence type="ECO:0000313" key="5">
    <source>
        <dbReference type="EMBL" id="EJK53735.1"/>
    </source>
</evidence>
<sequence length="342" mass="37186">MRILFSSLLLAAPDLARAARTESVSLDEYRDPYDPAPAAVEVEDATGVGGGSGEEVRKAQEGRPMDGRGLARLILFVQALCDPDLINEIVQSAGDWWPTPRISMTLEQRNLRRGKGGKGDKRGKETKSKKNKEEGEELLQGPLQKETESKENKEEKESKVEEPLQQGIATYYGGGDACGFVSLPTTSFPFGHQAATGGSTFNNGYGCGACFEVTCQGSNESPGSICSCDSSKKVVVQVKDSCPECVANHFDMNIASFNEITSTDLCGVIKTTYRRVNCDFQGDIKIRSAWFSGFQVYGLQIYDVAGYGALDSVKLRQASDRESGQMEFDIHCNKSGAATSYW</sequence>
<feature type="signal peptide" evidence="3">
    <location>
        <begin position="1"/>
        <end position="18"/>
    </location>
</feature>
<dbReference type="GO" id="GO:0005576">
    <property type="term" value="C:extracellular region"/>
    <property type="evidence" value="ECO:0007669"/>
    <property type="project" value="InterPro"/>
</dbReference>
<dbReference type="CDD" id="cd22271">
    <property type="entry name" value="DPBB_EXP_N-like"/>
    <property type="match status" value="1"/>
</dbReference>
<organism evidence="5 6">
    <name type="scientific">Thalassiosira oceanica</name>
    <name type="common">Marine diatom</name>
    <dbReference type="NCBI Taxonomy" id="159749"/>
    <lineage>
        <taxon>Eukaryota</taxon>
        <taxon>Sar</taxon>
        <taxon>Stramenopiles</taxon>
        <taxon>Ochrophyta</taxon>
        <taxon>Bacillariophyta</taxon>
        <taxon>Coscinodiscophyceae</taxon>
        <taxon>Thalassiosirophycidae</taxon>
        <taxon>Thalassiosirales</taxon>
        <taxon>Thalassiosiraceae</taxon>
        <taxon>Thalassiosira</taxon>
    </lineage>
</organism>
<feature type="compositionally biased region" description="Basic and acidic residues" evidence="2">
    <location>
        <begin position="145"/>
        <end position="162"/>
    </location>
</feature>
<dbReference type="InterPro" id="IPR007112">
    <property type="entry name" value="Expansin/allergen_DPBB_dom"/>
</dbReference>
<comment type="caution">
    <text evidence="5">The sequence shown here is derived from an EMBL/GenBank/DDBJ whole genome shotgun (WGS) entry which is preliminary data.</text>
</comment>
<protein>
    <recommendedName>
        <fullName evidence="4">Expansin-like EG45 domain-containing protein</fullName>
    </recommendedName>
</protein>
<keyword evidence="6" id="KW-1185">Reference proteome</keyword>
<evidence type="ECO:0000256" key="2">
    <source>
        <dbReference type="SAM" id="MobiDB-lite"/>
    </source>
</evidence>
<dbReference type="InterPro" id="IPR051477">
    <property type="entry name" value="Expansin_CellWall"/>
</dbReference>
<dbReference type="InterPro" id="IPR007118">
    <property type="entry name" value="Expan_Lol_pI"/>
</dbReference>
<feature type="domain" description="Expansin-like EG45" evidence="4">
    <location>
        <begin position="175"/>
        <end position="283"/>
    </location>
</feature>
<feature type="chain" id="PRO_5003837102" description="Expansin-like EG45 domain-containing protein" evidence="3">
    <location>
        <begin position="19"/>
        <end position="342"/>
    </location>
</feature>